<dbReference type="Proteomes" id="UP000008983">
    <property type="component" value="Unassembled WGS sequence"/>
</dbReference>
<evidence type="ECO:0008006" key="14">
    <source>
        <dbReference type="Google" id="ProtNLM"/>
    </source>
</evidence>
<keyword evidence="6" id="KW-0931">ER-Golgi transport</keyword>
<keyword evidence="9 11" id="KW-0472">Membrane</keyword>
<keyword evidence="10" id="KW-0675">Receptor</keyword>
<sequence>MFDHDFDPIKLSDVFKDPSKLSNYTKKHKKDIIQWFGFMMTVILVFKFFSSGDFSFLLTLSSFVQAFGFLLLVYKVIQSKSINGLSRNSLVSILTNDGYLPYDSTGDVIYRISETATFIFSVILLYLSYVKYSFSYNWDVDTFQWFLFAIPTFVLAILFHPNLNSKFYADVCWTFALYLESVAMFPQLDVFRKKGGEIENYTSHFVASLSLSRIMQFIFWIQTYTELNTDKYTTSFAPNYVGYLVLGVQIIFEGHQNLTFYH</sequence>
<feature type="transmembrane region" description="Helical" evidence="11">
    <location>
        <begin position="32"/>
        <end position="50"/>
    </location>
</feature>
<dbReference type="EMBL" id="GL984329">
    <property type="protein sequence ID" value="EGR27740.1"/>
    <property type="molecule type" value="Genomic_DNA"/>
</dbReference>
<evidence type="ECO:0000256" key="8">
    <source>
        <dbReference type="ARBA" id="ARBA00022989"/>
    </source>
</evidence>
<feature type="transmembrane region" description="Helical" evidence="11">
    <location>
        <begin position="56"/>
        <end position="77"/>
    </location>
</feature>
<evidence type="ECO:0000256" key="6">
    <source>
        <dbReference type="ARBA" id="ARBA00022892"/>
    </source>
</evidence>
<keyword evidence="8 11" id="KW-1133">Transmembrane helix</keyword>
<dbReference type="GO" id="GO:0046923">
    <property type="term" value="F:ER retention sequence binding"/>
    <property type="evidence" value="ECO:0007669"/>
    <property type="project" value="InterPro"/>
</dbReference>
<dbReference type="AlphaFoldDB" id="G0R469"/>
<evidence type="ECO:0000256" key="10">
    <source>
        <dbReference type="ARBA" id="ARBA00023170"/>
    </source>
</evidence>
<dbReference type="Pfam" id="PF00810">
    <property type="entry name" value="ER_lumen_recept"/>
    <property type="match status" value="1"/>
</dbReference>
<keyword evidence="5" id="KW-0256">Endoplasmic reticulum</keyword>
<evidence type="ECO:0000256" key="5">
    <source>
        <dbReference type="ARBA" id="ARBA00022824"/>
    </source>
</evidence>
<dbReference type="STRING" id="857967.G0R469"/>
<dbReference type="InterPro" id="IPR000133">
    <property type="entry name" value="ER_ret_rcpt"/>
</dbReference>
<dbReference type="RefSeq" id="XP_004025192.1">
    <property type="nucleotide sequence ID" value="XM_004025143.1"/>
</dbReference>
<dbReference type="InParanoid" id="G0R469"/>
<dbReference type="GeneID" id="14903811"/>
<keyword evidence="7" id="KW-0653">Protein transport</keyword>
<evidence type="ECO:0000256" key="1">
    <source>
        <dbReference type="ARBA" id="ARBA00004477"/>
    </source>
</evidence>
<accession>G0R469</accession>
<evidence type="ECO:0000313" key="13">
    <source>
        <dbReference type="Proteomes" id="UP000008983"/>
    </source>
</evidence>
<comment type="similarity">
    <text evidence="2">Belongs to the ERD2 family.</text>
</comment>
<evidence type="ECO:0000256" key="3">
    <source>
        <dbReference type="ARBA" id="ARBA00022448"/>
    </source>
</evidence>
<dbReference type="GO" id="GO:0016192">
    <property type="term" value="P:vesicle-mediated transport"/>
    <property type="evidence" value="ECO:0007669"/>
    <property type="project" value="UniProtKB-KW"/>
</dbReference>
<proteinExistence type="inferred from homology"/>
<reference evidence="12 13" key="1">
    <citation type="submission" date="2011-07" db="EMBL/GenBank/DDBJ databases">
        <authorList>
            <person name="Coyne R."/>
            <person name="Brami D."/>
            <person name="Johnson J."/>
            <person name="Hostetler J."/>
            <person name="Hannick L."/>
            <person name="Clark T."/>
            <person name="Cassidy-Hanley D."/>
            <person name="Inman J."/>
        </authorList>
    </citation>
    <scope>NUCLEOTIDE SEQUENCE [LARGE SCALE GENOMIC DNA]</scope>
    <source>
        <strain evidence="12 13">G5</strain>
    </source>
</reference>
<protein>
    <recommendedName>
        <fullName evidence="14">ER lumen protein retaining receptor</fullName>
    </recommendedName>
</protein>
<dbReference type="OrthoDB" id="310883at2759"/>
<dbReference type="eggNOG" id="KOG3106">
    <property type="taxonomic scope" value="Eukaryota"/>
</dbReference>
<evidence type="ECO:0000313" key="12">
    <source>
        <dbReference type="EMBL" id="EGR27740.1"/>
    </source>
</evidence>
<comment type="subcellular location">
    <subcellularLocation>
        <location evidence="1">Endoplasmic reticulum membrane</location>
        <topology evidence="1">Multi-pass membrane protein</topology>
    </subcellularLocation>
</comment>
<feature type="transmembrane region" description="Helical" evidence="11">
    <location>
        <begin position="108"/>
        <end position="130"/>
    </location>
</feature>
<organism evidence="12 13">
    <name type="scientific">Ichthyophthirius multifiliis</name>
    <name type="common">White spot disease agent</name>
    <name type="synonym">Ich</name>
    <dbReference type="NCBI Taxonomy" id="5932"/>
    <lineage>
        <taxon>Eukaryota</taxon>
        <taxon>Sar</taxon>
        <taxon>Alveolata</taxon>
        <taxon>Ciliophora</taxon>
        <taxon>Intramacronucleata</taxon>
        <taxon>Oligohymenophorea</taxon>
        <taxon>Hymenostomatida</taxon>
        <taxon>Ophryoglenina</taxon>
        <taxon>Ichthyophthirius</taxon>
    </lineage>
</organism>
<name>G0R469_ICHMU</name>
<dbReference type="GO" id="GO:0006621">
    <property type="term" value="P:protein retention in ER lumen"/>
    <property type="evidence" value="ECO:0007669"/>
    <property type="project" value="InterPro"/>
</dbReference>
<dbReference type="GO" id="GO:0015031">
    <property type="term" value="P:protein transport"/>
    <property type="evidence" value="ECO:0007669"/>
    <property type="project" value="UniProtKB-KW"/>
</dbReference>
<evidence type="ECO:0000256" key="11">
    <source>
        <dbReference type="SAM" id="Phobius"/>
    </source>
</evidence>
<evidence type="ECO:0000256" key="4">
    <source>
        <dbReference type="ARBA" id="ARBA00022692"/>
    </source>
</evidence>
<dbReference type="GO" id="GO:0005789">
    <property type="term" value="C:endoplasmic reticulum membrane"/>
    <property type="evidence" value="ECO:0007669"/>
    <property type="project" value="UniProtKB-SubCell"/>
</dbReference>
<evidence type="ECO:0000256" key="7">
    <source>
        <dbReference type="ARBA" id="ARBA00022927"/>
    </source>
</evidence>
<keyword evidence="4 11" id="KW-0812">Transmembrane</keyword>
<keyword evidence="13" id="KW-1185">Reference proteome</keyword>
<gene>
    <name evidence="12" type="ORF">IMG5_190350</name>
</gene>
<evidence type="ECO:0000256" key="2">
    <source>
        <dbReference type="ARBA" id="ARBA00010120"/>
    </source>
</evidence>
<dbReference type="OMA" id="YILLPCI"/>
<evidence type="ECO:0000256" key="9">
    <source>
        <dbReference type="ARBA" id="ARBA00023136"/>
    </source>
</evidence>
<keyword evidence="3" id="KW-0813">Transport</keyword>
<dbReference type="PANTHER" id="PTHR10585">
    <property type="entry name" value="ER LUMEN PROTEIN RETAINING RECEPTOR"/>
    <property type="match status" value="1"/>
</dbReference>
<feature type="transmembrane region" description="Helical" evidence="11">
    <location>
        <begin position="142"/>
        <end position="160"/>
    </location>
</feature>